<protein>
    <recommendedName>
        <fullName evidence="3">Polysaccharide deacetylase</fullName>
    </recommendedName>
</protein>
<dbReference type="InterPro" id="IPR018763">
    <property type="entry name" value="DUF2334"/>
</dbReference>
<comment type="caution">
    <text evidence="1">The sequence shown here is derived from an EMBL/GenBank/DDBJ whole genome shotgun (WGS) entry which is preliminary data.</text>
</comment>
<dbReference type="Pfam" id="PF10096">
    <property type="entry name" value="DUF2334"/>
    <property type="match status" value="1"/>
</dbReference>
<evidence type="ECO:0000313" key="1">
    <source>
        <dbReference type="EMBL" id="GAA4825063.1"/>
    </source>
</evidence>
<dbReference type="Gene3D" id="3.20.20.370">
    <property type="entry name" value="Glycoside hydrolase/deacetylase"/>
    <property type="match status" value="1"/>
</dbReference>
<accession>A0ABP9D5F4</accession>
<sequence>MILKLDDLWYEDGLVHPGWVQVFQFLKEEEVQGTIGLVCNSLEEGRDAYFQWIKDRKSEGHEVWHHGYCHCKPVVKEKAEREFRGTDYTYQYEHLSRASELAKEKLGITLRTFGAPYNSTNEHTAKALDSLPEIKVWLYKETTVPTSKQVLKRIPEVNIEYPVHVPDFLKFKEGYEKYRSEKLLVIQGHPRSWVENPERFEEFKRIVLFLKSEKVRFTTPYDYHMGME</sequence>
<gene>
    <name evidence="1" type="ORF">GCM10023331_06870</name>
</gene>
<dbReference type="SUPFAM" id="SSF88713">
    <property type="entry name" value="Glycoside hydrolase/deacetylase"/>
    <property type="match status" value="1"/>
</dbReference>
<evidence type="ECO:0008006" key="3">
    <source>
        <dbReference type="Google" id="ProtNLM"/>
    </source>
</evidence>
<proteinExistence type="predicted"/>
<organism evidence="1 2">
    <name type="scientific">Algivirga pacifica</name>
    <dbReference type="NCBI Taxonomy" id="1162670"/>
    <lineage>
        <taxon>Bacteria</taxon>
        <taxon>Pseudomonadati</taxon>
        <taxon>Bacteroidota</taxon>
        <taxon>Cytophagia</taxon>
        <taxon>Cytophagales</taxon>
        <taxon>Flammeovirgaceae</taxon>
        <taxon>Algivirga</taxon>
    </lineage>
</organism>
<dbReference type="EMBL" id="BAABJX010000015">
    <property type="protein sequence ID" value="GAA4825063.1"/>
    <property type="molecule type" value="Genomic_DNA"/>
</dbReference>
<dbReference type="InterPro" id="IPR011330">
    <property type="entry name" value="Glyco_hydro/deAcase_b/a-brl"/>
</dbReference>
<keyword evidence="2" id="KW-1185">Reference proteome</keyword>
<dbReference type="Proteomes" id="UP001500298">
    <property type="component" value="Unassembled WGS sequence"/>
</dbReference>
<evidence type="ECO:0000313" key="2">
    <source>
        <dbReference type="Proteomes" id="UP001500298"/>
    </source>
</evidence>
<name>A0ABP9D5F4_9BACT</name>
<reference evidence="2" key="1">
    <citation type="journal article" date="2019" name="Int. J. Syst. Evol. Microbiol.">
        <title>The Global Catalogue of Microorganisms (GCM) 10K type strain sequencing project: providing services to taxonomists for standard genome sequencing and annotation.</title>
        <authorList>
            <consortium name="The Broad Institute Genomics Platform"/>
            <consortium name="The Broad Institute Genome Sequencing Center for Infectious Disease"/>
            <person name="Wu L."/>
            <person name="Ma J."/>
        </authorList>
    </citation>
    <scope>NUCLEOTIDE SEQUENCE [LARGE SCALE GENOMIC DNA]</scope>
    <source>
        <strain evidence="2">JCM 18326</strain>
    </source>
</reference>